<evidence type="ECO:0000313" key="3">
    <source>
        <dbReference type="EMBL" id="QSY47634.1"/>
    </source>
</evidence>
<evidence type="ECO:0000256" key="1">
    <source>
        <dbReference type="SAM" id="MobiDB-lite"/>
    </source>
</evidence>
<dbReference type="RefSeq" id="WP_207555141.1">
    <property type="nucleotide sequence ID" value="NZ_CP071595.1"/>
</dbReference>
<feature type="transmembrane region" description="Helical" evidence="2">
    <location>
        <begin position="41"/>
        <end position="64"/>
    </location>
</feature>
<keyword evidence="2" id="KW-0472">Membrane</keyword>
<dbReference type="Proteomes" id="UP000671836">
    <property type="component" value="Chromosome"/>
</dbReference>
<organism evidence="3 4">
    <name type="scientific">Streptomyces griseocarneus</name>
    <dbReference type="NCBI Taxonomy" id="51201"/>
    <lineage>
        <taxon>Bacteria</taxon>
        <taxon>Bacillati</taxon>
        <taxon>Actinomycetota</taxon>
        <taxon>Actinomycetes</taxon>
        <taxon>Kitasatosporales</taxon>
        <taxon>Streptomycetaceae</taxon>
        <taxon>Streptomyces</taxon>
    </lineage>
</organism>
<sequence>MDLQRFTDQTAGVLTLVSLTATVVWGLVATGRTVLGPRGRLLAQAVHRATAVGALGFLLVHITVKTAEAHATVLAALLPFAGGVRGAGGLVGLGSLAAHLMVLAAATGTLRSVFAGHARAARRWHALHGCAYAAWCAAVLHGLNAGRPAAGWVTACYALSLAAVAAALLIRRARRPLRSFLRLPPVRPRPAGAHAAGKEPPPRPLPVPGGRPGARIPDAERAGITSGRPS</sequence>
<feature type="transmembrane region" description="Helical" evidence="2">
    <location>
        <begin position="12"/>
        <end position="35"/>
    </location>
</feature>
<keyword evidence="2" id="KW-1133">Transmembrane helix</keyword>
<proteinExistence type="predicted"/>
<gene>
    <name evidence="3" type="ORF">J3S04_20380</name>
</gene>
<evidence type="ECO:0008006" key="5">
    <source>
        <dbReference type="Google" id="ProtNLM"/>
    </source>
</evidence>
<evidence type="ECO:0000313" key="4">
    <source>
        <dbReference type="Proteomes" id="UP000671836"/>
    </source>
</evidence>
<accession>A0ABX7RL27</accession>
<feature type="transmembrane region" description="Helical" evidence="2">
    <location>
        <begin position="149"/>
        <end position="170"/>
    </location>
</feature>
<reference evidence="3 4" key="1">
    <citation type="submission" date="2021-03" db="EMBL/GenBank/DDBJ databases">
        <title>Streptomyces strains.</title>
        <authorList>
            <person name="Lund M.B."/>
            <person name="Toerring T."/>
        </authorList>
    </citation>
    <scope>NUCLEOTIDE SEQUENCE [LARGE SCALE GENOMIC DNA]</scope>
    <source>
        <strain evidence="3 4">KCC S-1010</strain>
    </source>
</reference>
<evidence type="ECO:0000256" key="2">
    <source>
        <dbReference type="SAM" id="Phobius"/>
    </source>
</evidence>
<dbReference type="EMBL" id="CP071595">
    <property type="protein sequence ID" value="QSY47634.1"/>
    <property type="molecule type" value="Genomic_DNA"/>
</dbReference>
<protein>
    <recommendedName>
        <fullName evidence="5">Ferric oxidoreductase domain-containing protein</fullName>
    </recommendedName>
</protein>
<keyword evidence="2" id="KW-0812">Transmembrane</keyword>
<keyword evidence="4" id="KW-1185">Reference proteome</keyword>
<feature type="transmembrane region" description="Helical" evidence="2">
    <location>
        <begin position="126"/>
        <end position="143"/>
    </location>
</feature>
<name>A0ABX7RL27_9ACTN</name>
<feature type="region of interest" description="Disordered" evidence="1">
    <location>
        <begin position="186"/>
        <end position="230"/>
    </location>
</feature>